<dbReference type="Proteomes" id="UP001152622">
    <property type="component" value="Chromosome 4"/>
</dbReference>
<sequence>MNQAGGPEKSVTCWFPPHRAAVETTAVVWEMGKSLTPALWTVARTTVTWGPGFLFGVGLRLALVPRWVPLVLVWARGPPALR</sequence>
<dbReference type="EMBL" id="JAINUF010000004">
    <property type="protein sequence ID" value="KAJ8366006.1"/>
    <property type="molecule type" value="Genomic_DNA"/>
</dbReference>
<dbReference type="AlphaFoldDB" id="A0A9Q1J4P7"/>
<organism evidence="1 2">
    <name type="scientific">Synaphobranchus kaupii</name>
    <name type="common">Kaup's arrowtooth eel</name>
    <dbReference type="NCBI Taxonomy" id="118154"/>
    <lineage>
        <taxon>Eukaryota</taxon>
        <taxon>Metazoa</taxon>
        <taxon>Chordata</taxon>
        <taxon>Craniata</taxon>
        <taxon>Vertebrata</taxon>
        <taxon>Euteleostomi</taxon>
        <taxon>Actinopterygii</taxon>
        <taxon>Neopterygii</taxon>
        <taxon>Teleostei</taxon>
        <taxon>Anguilliformes</taxon>
        <taxon>Synaphobranchidae</taxon>
        <taxon>Synaphobranchus</taxon>
    </lineage>
</organism>
<evidence type="ECO:0000313" key="2">
    <source>
        <dbReference type="Proteomes" id="UP001152622"/>
    </source>
</evidence>
<comment type="caution">
    <text evidence="1">The sequence shown here is derived from an EMBL/GenBank/DDBJ whole genome shotgun (WGS) entry which is preliminary data.</text>
</comment>
<keyword evidence="2" id="KW-1185">Reference proteome</keyword>
<accession>A0A9Q1J4P7</accession>
<proteinExistence type="predicted"/>
<evidence type="ECO:0000313" key="1">
    <source>
        <dbReference type="EMBL" id="KAJ8366006.1"/>
    </source>
</evidence>
<name>A0A9Q1J4P7_SYNKA</name>
<reference evidence="1" key="1">
    <citation type="journal article" date="2023" name="Science">
        <title>Genome structures resolve the early diversification of teleost fishes.</title>
        <authorList>
            <person name="Parey E."/>
            <person name="Louis A."/>
            <person name="Montfort J."/>
            <person name="Bouchez O."/>
            <person name="Roques C."/>
            <person name="Iampietro C."/>
            <person name="Lluch J."/>
            <person name="Castinel A."/>
            <person name="Donnadieu C."/>
            <person name="Desvignes T."/>
            <person name="Floi Bucao C."/>
            <person name="Jouanno E."/>
            <person name="Wen M."/>
            <person name="Mejri S."/>
            <person name="Dirks R."/>
            <person name="Jansen H."/>
            <person name="Henkel C."/>
            <person name="Chen W.J."/>
            <person name="Zahm M."/>
            <person name="Cabau C."/>
            <person name="Klopp C."/>
            <person name="Thompson A.W."/>
            <person name="Robinson-Rechavi M."/>
            <person name="Braasch I."/>
            <person name="Lecointre G."/>
            <person name="Bobe J."/>
            <person name="Postlethwait J.H."/>
            <person name="Berthelot C."/>
            <person name="Roest Crollius H."/>
            <person name="Guiguen Y."/>
        </authorList>
    </citation>
    <scope>NUCLEOTIDE SEQUENCE</scope>
    <source>
        <strain evidence="1">WJC10195</strain>
    </source>
</reference>
<protein>
    <submittedName>
        <fullName evidence="1">Uncharacterized protein</fullName>
    </submittedName>
</protein>
<gene>
    <name evidence="1" type="ORF">SKAU_G00148370</name>
</gene>